<protein>
    <submittedName>
        <fullName evidence="1">Uncharacterized protein</fullName>
    </submittedName>
</protein>
<organism evidence="1 2">
    <name type="scientific">Desulfitobacterium metallireducens DSM 15288</name>
    <dbReference type="NCBI Taxonomy" id="871968"/>
    <lineage>
        <taxon>Bacteria</taxon>
        <taxon>Bacillati</taxon>
        <taxon>Bacillota</taxon>
        <taxon>Clostridia</taxon>
        <taxon>Eubacteriales</taxon>
        <taxon>Desulfitobacteriaceae</taxon>
        <taxon>Desulfitobacterium</taxon>
    </lineage>
</organism>
<accession>W0E8N0</accession>
<dbReference type="HOGENOM" id="CLU_123377_0_0_9"/>
<dbReference type="Proteomes" id="UP000010847">
    <property type="component" value="Chromosome"/>
</dbReference>
<sequence>MKNQFILGLLLGICLSTITLTPLLSANSNSSNIIKHTINDHLTLNIPDSTRVIENNIIGNGQLLYSIYLDDQTLLLRGYAQIWNLSNLENYLEESKKISTFDFNSYSLKPIEVGNYGGYLIKWTASFGVNYRISGIEYWLKKSDTSDVLRISFFTDTTSFTKEQIEYIDKIIGSLN</sequence>
<reference evidence="1 2" key="1">
    <citation type="submission" date="2013-12" db="EMBL/GenBank/DDBJ databases">
        <authorList>
            <consortium name="DOE Joint Genome Institute"/>
            <person name="Smidt H."/>
            <person name="Huntemann M."/>
            <person name="Han J."/>
            <person name="Chen A."/>
            <person name="Kyrpides N."/>
            <person name="Mavromatis K."/>
            <person name="Markowitz V."/>
            <person name="Palaniappan K."/>
            <person name="Ivanova N."/>
            <person name="Schaumberg A."/>
            <person name="Pati A."/>
            <person name="Liolios K."/>
            <person name="Nordberg H.P."/>
            <person name="Cantor M.N."/>
            <person name="Hua S.X."/>
            <person name="Woyke T."/>
        </authorList>
    </citation>
    <scope>NUCLEOTIDE SEQUENCE [LARGE SCALE GENOMIC DNA]</scope>
    <source>
        <strain evidence="2">DSM 15288</strain>
    </source>
</reference>
<dbReference type="AlphaFoldDB" id="W0E8N0"/>
<dbReference type="KEGG" id="dmt:DESME_08540"/>
<name>W0E8N0_9FIRM</name>
<gene>
    <name evidence="1" type="ORF">DESME_08540</name>
</gene>
<proteinExistence type="predicted"/>
<evidence type="ECO:0000313" key="2">
    <source>
        <dbReference type="Proteomes" id="UP000010847"/>
    </source>
</evidence>
<evidence type="ECO:0000313" key="1">
    <source>
        <dbReference type="EMBL" id="AHF07117.1"/>
    </source>
</evidence>
<dbReference type="RefSeq" id="WP_006717251.1">
    <property type="nucleotide sequence ID" value="NZ_CP007032.1"/>
</dbReference>
<dbReference type="eggNOG" id="ENOG5032UBE">
    <property type="taxonomic scope" value="Bacteria"/>
</dbReference>
<dbReference type="EMBL" id="CP007032">
    <property type="protein sequence ID" value="AHF07117.1"/>
    <property type="molecule type" value="Genomic_DNA"/>
</dbReference>
<keyword evidence="2" id="KW-1185">Reference proteome</keyword>
<dbReference type="OrthoDB" id="1796159at2"/>